<dbReference type="Proteomes" id="UP000059113">
    <property type="component" value="Chromosome"/>
</dbReference>
<dbReference type="RefSeq" id="WP_048884289.1">
    <property type="nucleotide sequence ID" value="NZ_CP011310.1"/>
</dbReference>
<evidence type="ECO:0000259" key="8">
    <source>
        <dbReference type="PROSITE" id="PS50110"/>
    </source>
</evidence>
<dbReference type="EMBL" id="CP011310">
    <property type="protein sequence ID" value="AKQ40806.1"/>
    <property type="molecule type" value="Genomic_DNA"/>
</dbReference>
<keyword evidence="10" id="KW-1185">Reference proteome</keyword>
<evidence type="ECO:0000256" key="4">
    <source>
        <dbReference type="ARBA" id="ARBA00023125"/>
    </source>
</evidence>
<dbReference type="PRINTS" id="PR00038">
    <property type="entry name" value="HTHLUXR"/>
</dbReference>
<evidence type="ECO:0000256" key="2">
    <source>
        <dbReference type="ARBA" id="ARBA00023012"/>
    </source>
</evidence>
<keyword evidence="2" id="KW-0902">Two-component regulatory system</keyword>
<dbReference type="InterPro" id="IPR000792">
    <property type="entry name" value="Tscrpt_reg_LuxR_C"/>
</dbReference>
<dbReference type="NCBIfam" id="NF006900">
    <property type="entry name" value="PRK09390.1"/>
    <property type="match status" value="1"/>
</dbReference>
<dbReference type="OrthoDB" id="9782655at2"/>
<dbReference type="SMART" id="SM00448">
    <property type="entry name" value="REC"/>
    <property type="match status" value="1"/>
</dbReference>
<dbReference type="PANTHER" id="PTHR44688">
    <property type="entry name" value="DNA-BINDING TRANSCRIPTIONAL ACTIVATOR DEVR_DOSR"/>
    <property type="match status" value="1"/>
</dbReference>
<evidence type="ECO:0000313" key="9">
    <source>
        <dbReference type="EMBL" id="AKQ40806.1"/>
    </source>
</evidence>
<evidence type="ECO:0000259" key="7">
    <source>
        <dbReference type="PROSITE" id="PS50043"/>
    </source>
</evidence>
<evidence type="ECO:0000256" key="1">
    <source>
        <dbReference type="ARBA" id="ARBA00022553"/>
    </source>
</evidence>
<dbReference type="PROSITE" id="PS50043">
    <property type="entry name" value="HTH_LUXR_2"/>
    <property type="match status" value="1"/>
</dbReference>
<dbReference type="PATRIC" id="fig|1648404.4.peg.44"/>
<evidence type="ECO:0000313" key="10">
    <source>
        <dbReference type="Proteomes" id="UP000059113"/>
    </source>
</evidence>
<dbReference type="SUPFAM" id="SSF46894">
    <property type="entry name" value="C-terminal effector domain of the bipartite response regulators"/>
    <property type="match status" value="1"/>
</dbReference>
<keyword evidence="5" id="KW-0804">Transcription</keyword>
<dbReference type="SMART" id="SM00421">
    <property type="entry name" value="HTH_LUXR"/>
    <property type="match status" value="1"/>
</dbReference>
<dbReference type="PROSITE" id="PS00622">
    <property type="entry name" value="HTH_LUXR_1"/>
    <property type="match status" value="1"/>
</dbReference>
<name>A0A0H4VD89_9SPHN</name>
<reference evidence="9 10" key="1">
    <citation type="journal article" date="2015" name="Int. J. Syst. Evol. Microbiol.">
        <title>Erythrobacter atlanticus sp. nov., a bacterium from ocean sediment able to degrade polycyclic aromatic hydrocarbons.</title>
        <authorList>
            <person name="Zhuang L."/>
            <person name="Liu Y."/>
            <person name="Wang L."/>
            <person name="Wang W."/>
            <person name="Shao Z."/>
        </authorList>
    </citation>
    <scope>NUCLEOTIDE SEQUENCE [LARGE SCALE GENOMIC DNA]</scope>
    <source>
        <strain evidence="10">s21-N3</strain>
    </source>
</reference>
<feature type="domain" description="Response regulatory" evidence="8">
    <location>
        <begin position="10"/>
        <end position="124"/>
    </location>
</feature>
<feature type="domain" description="HTH luxR-type" evidence="7">
    <location>
        <begin position="140"/>
        <end position="205"/>
    </location>
</feature>
<sequence>MASRGASDPIVYVIDDDESARHSLEFLLDVAEIRVRSFASADAFLKSAPPLSGACVVTDVRMPGTNGVELAGKLKERDDTVPVIVITGHADVPLAIQAMKAGAADFIEKPFDDEAILAAIRKALNESTDDEQKQNERREVLDRLALLSTRERQVVDGLVDGKANKVIAFDLDISPRTVEVYRANAMMKMQAKTLSDLVRMVTIARLG</sequence>
<evidence type="ECO:0000256" key="6">
    <source>
        <dbReference type="PROSITE-ProRule" id="PRU00169"/>
    </source>
</evidence>
<dbReference type="Gene3D" id="3.40.50.2300">
    <property type="match status" value="1"/>
</dbReference>
<dbReference type="AlphaFoldDB" id="A0A0H4VD89"/>
<dbReference type="Pfam" id="PF00072">
    <property type="entry name" value="Response_reg"/>
    <property type="match status" value="1"/>
</dbReference>
<accession>A0A0H4VD89</accession>
<dbReference type="SUPFAM" id="SSF52172">
    <property type="entry name" value="CheY-like"/>
    <property type="match status" value="1"/>
</dbReference>
<dbReference type="InterPro" id="IPR011006">
    <property type="entry name" value="CheY-like_superfamily"/>
</dbReference>
<dbReference type="InterPro" id="IPR036388">
    <property type="entry name" value="WH-like_DNA-bd_sf"/>
</dbReference>
<dbReference type="PANTHER" id="PTHR44688:SF16">
    <property type="entry name" value="DNA-BINDING TRANSCRIPTIONAL ACTIVATOR DEVR_DOSR"/>
    <property type="match status" value="1"/>
</dbReference>
<keyword evidence="4" id="KW-0238">DNA-binding</keyword>
<dbReference type="InterPro" id="IPR001789">
    <property type="entry name" value="Sig_transdc_resp-reg_receiver"/>
</dbReference>
<evidence type="ECO:0000256" key="3">
    <source>
        <dbReference type="ARBA" id="ARBA00023015"/>
    </source>
</evidence>
<reference evidence="10" key="2">
    <citation type="submission" date="2015-04" db="EMBL/GenBank/DDBJ databases">
        <title>The complete genome sequence of Erythrobacter sp. s21-N3.</title>
        <authorList>
            <person name="Zhuang L."/>
            <person name="Liu Y."/>
            <person name="Shao Z."/>
        </authorList>
    </citation>
    <scope>NUCLEOTIDE SEQUENCE [LARGE SCALE GENOMIC DNA]</scope>
    <source>
        <strain evidence="10">s21-N3</strain>
    </source>
</reference>
<dbReference type="GO" id="GO:0000160">
    <property type="term" value="P:phosphorelay signal transduction system"/>
    <property type="evidence" value="ECO:0007669"/>
    <property type="project" value="UniProtKB-KW"/>
</dbReference>
<dbReference type="PROSITE" id="PS50110">
    <property type="entry name" value="RESPONSE_REGULATORY"/>
    <property type="match status" value="1"/>
</dbReference>
<protein>
    <submittedName>
        <fullName evidence="9">Two component transcriptional regulator, LuxR family</fullName>
    </submittedName>
</protein>
<keyword evidence="3" id="KW-0805">Transcription regulation</keyword>
<dbReference type="CDD" id="cd06170">
    <property type="entry name" value="LuxR_C_like"/>
    <property type="match status" value="1"/>
</dbReference>
<dbReference type="GO" id="GO:0003677">
    <property type="term" value="F:DNA binding"/>
    <property type="evidence" value="ECO:0007669"/>
    <property type="project" value="UniProtKB-KW"/>
</dbReference>
<proteinExistence type="predicted"/>
<dbReference type="STRING" id="1648404.CP97_00205"/>
<keyword evidence="1 6" id="KW-0597">Phosphoprotein</keyword>
<organism evidence="9 10">
    <name type="scientific">Aurantiacibacter atlanticus</name>
    <dbReference type="NCBI Taxonomy" id="1648404"/>
    <lineage>
        <taxon>Bacteria</taxon>
        <taxon>Pseudomonadati</taxon>
        <taxon>Pseudomonadota</taxon>
        <taxon>Alphaproteobacteria</taxon>
        <taxon>Sphingomonadales</taxon>
        <taxon>Erythrobacteraceae</taxon>
        <taxon>Aurantiacibacter</taxon>
    </lineage>
</organism>
<evidence type="ECO:0000256" key="5">
    <source>
        <dbReference type="ARBA" id="ARBA00023163"/>
    </source>
</evidence>
<gene>
    <name evidence="9" type="ORF">CP97_00205</name>
</gene>
<dbReference type="GO" id="GO:0006355">
    <property type="term" value="P:regulation of DNA-templated transcription"/>
    <property type="evidence" value="ECO:0007669"/>
    <property type="project" value="InterPro"/>
</dbReference>
<dbReference type="KEGG" id="ery:CP97_00205"/>
<dbReference type="Gene3D" id="1.10.10.10">
    <property type="entry name" value="Winged helix-like DNA-binding domain superfamily/Winged helix DNA-binding domain"/>
    <property type="match status" value="1"/>
</dbReference>
<dbReference type="CDD" id="cd17537">
    <property type="entry name" value="REC_FixJ"/>
    <property type="match status" value="1"/>
</dbReference>
<dbReference type="Pfam" id="PF00196">
    <property type="entry name" value="GerE"/>
    <property type="match status" value="1"/>
</dbReference>
<dbReference type="InterPro" id="IPR016032">
    <property type="entry name" value="Sig_transdc_resp-reg_C-effctor"/>
</dbReference>
<feature type="modified residue" description="4-aspartylphosphate" evidence="6">
    <location>
        <position position="59"/>
    </location>
</feature>
<dbReference type="FunFam" id="3.40.50.2300:FF:000018">
    <property type="entry name" value="DNA-binding transcriptional regulator NtrC"/>
    <property type="match status" value="1"/>
</dbReference>